<dbReference type="EMBL" id="FRDN01000004">
    <property type="protein sequence ID" value="SHN57532.1"/>
    <property type="molecule type" value="Genomic_DNA"/>
</dbReference>
<dbReference type="STRING" id="1121395.SAMN02745215_00804"/>
<evidence type="ECO:0000313" key="3">
    <source>
        <dbReference type="Proteomes" id="UP000184010"/>
    </source>
</evidence>
<feature type="domain" description="PucR C-terminal helix-turn-helix" evidence="1">
    <location>
        <begin position="446"/>
        <end position="500"/>
    </location>
</feature>
<dbReference type="InterPro" id="IPR025736">
    <property type="entry name" value="PucR_C-HTH_dom"/>
</dbReference>
<protein>
    <submittedName>
        <fullName evidence="2">PucR C-terminal helix-turn-helix domain-containing protein</fullName>
    </submittedName>
</protein>
<evidence type="ECO:0000259" key="1">
    <source>
        <dbReference type="Pfam" id="PF13556"/>
    </source>
</evidence>
<dbReference type="PANTHER" id="PTHR33744:SF1">
    <property type="entry name" value="DNA-BINDING TRANSCRIPTIONAL ACTIVATOR ADER"/>
    <property type="match status" value="1"/>
</dbReference>
<name>A0A1M7SGR0_9FIRM</name>
<accession>A0A1M7SGR0</accession>
<dbReference type="Gene3D" id="1.10.10.2840">
    <property type="entry name" value="PucR C-terminal helix-turn-helix domain"/>
    <property type="match status" value="1"/>
</dbReference>
<proteinExistence type="predicted"/>
<dbReference type="InterPro" id="IPR051448">
    <property type="entry name" value="CdaR-like_regulators"/>
</dbReference>
<dbReference type="AlphaFoldDB" id="A0A1M7SGR0"/>
<dbReference type="InterPro" id="IPR042070">
    <property type="entry name" value="PucR_C-HTH_sf"/>
</dbReference>
<organism evidence="2 3">
    <name type="scientific">Desulfitobacterium chlororespirans DSM 11544</name>
    <dbReference type="NCBI Taxonomy" id="1121395"/>
    <lineage>
        <taxon>Bacteria</taxon>
        <taxon>Bacillati</taxon>
        <taxon>Bacillota</taxon>
        <taxon>Clostridia</taxon>
        <taxon>Eubacteriales</taxon>
        <taxon>Desulfitobacteriaceae</taxon>
        <taxon>Desulfitobacterium</taxon>
    </lineage>
</organism>
<evidence type="ECO:0000313" key="2">
    <source>
        <dbReference type="EMBL" id="SHN57532.1"/>
    </source>
</evidence>
<dbReference type="Proteomes" id="UP000184010">
    <property type="component" value="Unassembled WGS sequence"/>
</dbReference>
<keyword evidence="3" id="KW-1185">Reference proteome</keyword>
<dbReference type="Pfam" id="PF13556">
    <property type="entry name" value="HTH_30"/>
    <property type="match status" value="1"/>
</dbReference>
<reference evidence="3" key="1">
    <citation type="submission" date="2016-12" db="EMBL/GenBank/DDBJ databases">
        <authorList>
            <person name="Varghese N."/>
            <person name="Submissions S."/>
        </authorList>
    </citation>
    <scope>NUCLEOTIDE SEQUENCE [LARGE SCALE GENOMIC DNA]</scope>
    <source>
        <strain evidence="3">DSM 11544</strain>
    </source>
</reference>
<gene>
    <name evidence="2" type="ORF">SAMN02745215_00804</name>
</gene>
<dbReference type="RefSeq" id="WP_072771381.1">
    <property type="nucleotide sequence ID" value="NZ_FRDN01000004.1"/>
</dbReference>
<sequence>MELQSIAKALKRNNTILFLSLKSPRNIIGTQFLHSAPSVFDEQLLYITRLSQLLGLAVIPQDTTFLCICDRSWQTEELEDLPVNLILLPENNDEIAVFNQVQEILGGHTRLTLNSMRLIKAVIYRSSPQKLVNICSEILGNTVVFADKNTQLIARSHYQDGKGTLWEEHGVYGRFSEETMNSERYKIMQEILHEAAEPVLLPKLTSDYTTITGKVVTDNALLGYFSVLDTSRQLKEEDKQLIAAICDILAGYMRNNIEYTNPPEIRRENFIKMLLDGDYAYAGLAEGQSRSLDLNVDKAYWVMSIDIAQADKNQISTLLSASTKDIPWGKSAIYKNYIVIISSRDFSTLTTQETTRLNNFLLKHRVWAGISCQADTAIRLRECFDQAVTAINLGRLLYDQKRIFRYDDYIIPHLWSTLSGHIDLKKYCHPALPELMAYDDKNATQLTKTLYEYLINASNQTLTANKLSIHRASLVYRIEKLQELFKLDLSNARLRNYLYSSFQMLLVIDRENMQQHI</sequence>
<dbReference type="PANTHER" id="PTHR33744">
    <property type="entry name" value="CARBOHYDRATE DIACID REGULATOR"/>
    <property type="match status" value="1"/>
</dbReference>